<dbReference type="PANTHER" id="PTHR38478">
    <property type="entry name" value="PEPTIDASE M1A AND M12B"/>
    <property type="match status" value="1"/>
</dbReference>
<keyword evidence="5" id="KW-0482">Metalloprotease</keyword>
<dbReference type="InterPro" id="IPR032534">
    <property type="entry name" value="EcxA_zinc-bd"/>
</dbReference>
<proteinExistence type="predicted"/>
<evidence type="ECO:0000313" key="5">
    <source>
        <dbReference type="EMBL" id="QSE99404.1"/>
    </source>
</evidence>
<dbReference type="GO" id="GO:0008237">
    <property type="term" value="F:metallopeptidase activity"/>
    <property type="evidence" value="ECO:0007669"/>
    <property type="project" value="UniProtKB-KW"/>
</dbReference>
<feature type="domain" description="DUF5117" evidence="4">
    <location>
        <begin position="123"/>
        <end position="291"/>
    </location>
</feature>
<dbReference type="AlphaFoldDB" id="A0A974WIX0"/>
<protein>
    <submittedName>
        <fullName evidence="5">Zinc-dependent metalloprotease</fullName>
    </submittedName>
</protein>
<reference evidence="5" key="1">
    <citation type="submission" date="2021-02" db="EMBL/GenBank/DDBJ databases">
        <title>Fulvivirga sp. S481 isolated from sea water.</title>
        <authorList>
            <person name="Bae S.S."/>
            <person name="Baek K."/>
        </authorList>
    </citation>
    <scope>NUCLEOTIDE SEQUENCE</scope>
    <source>
        <strain evidence="5">S481</strain>
    </source>
</reference>
<evidence type="ECO:0000259" key="4">
    <source>
        <dbReference type="Pfam" id="PF17148"/>
    </source>
</evidence>
<dbReference type="KEGG" id="fuv:JR347_13520"/>
<evidence type="ECO:0000259" key="3">
    <source>
        <dbReference type="Pfam" id="PF16313"/>
    </source>
</evidence>
<dbReference type="PANTHER" id="PTHR38478:SF1">
    <property type="entry name" value="ZINC DEPENDENT METALLOPROTEASE DOMAIN LIPOPROTEIN"/>
    <property type="match status" value="1"/>
</dbReference>
<dbReference type="Pfam" id="PF16313">
    <property type="entry name" value="DUF4953"/>
    <property type="match status" value="1"/>
</dbReference>
<sequence length="848" mass="96537">MRLNVLLLSTLCLFAFSSLEAQKKKKKKGEEEKPKTEEKTTIASKVKGHDKLEGLFTFYRDTTSGSIMMEVSKEQLDKEYIYFSQIADGVLEAYSFRGAYRGSDIFKIRKFYNELEFVKVNTSFYYDPENPLSRSQEANMSNSLLASEKIEVEENGKYLIKADNLFLKETWSQIKPPSFPGQSPTAFKLGSLSSEKTKVRAIRNYPQNIDFKVEYVYSTSSVLNGGSNAIADARNVSISVFHSLVAMPENDYKPRFDDPRVGYFTTQVDDQTSKEAVAYRDMINRWHLVKKDPEAAVSEPIEPITWWIENTTPLEWRESIKQGVLEWNKAFEKAGFKNAMVVKVQPDTAEWDAGDIRYNVLRWTSSPNPPFGGYGPSFKNPRTGQIIGADIMLEFVHHTNRVRYSKLYSLSANSDEELPAWNPGDEANYCMYSGLMLENNLFGQMAVAAETDELDVLQNEAMLELIMHEVGHTLGLNHNMKSSQLYSPEQLYNKEFIQGKALTGSVMDYATINLTKDRSKQSHYYSTVVGPYDVWAIQFGYTPDISDVDMDKLLARSTEPELMFGNDADDMRSSSRGIDPRINTGDLSNDQITYSIDRIELVDNLMKDLREKYNDPGESYQELRQAYYILSRQRAQAGEVMSRFIGGIYVDRAMQGQPGATKPYTPVSESEQKRAMNGISKYMFAPNAFNTSNDIYNYLALQRRGYNFYRGPEDPKIHESVLSAQKDVLSHLLHENTLQRLVDSELYGNSYQLGEFMTDLNSAIFDADISGNVNTFRQNLQIEYTKMLTEILLKDKSSSYSNHAKSMVLYNLNAIDRKATNSSGNTLSRAHKSHLRALIKNALDEYKG</sequence>
<gene>
    <name evidence="5" type="ORF">JR347_13520</name>
</gene>
<name>A0A974WIX0_9BACT</name>
<dbReference type="SUPFAM" id="SSF55486">
    <property type="entry name" value="Metalloproteases ('zincins'), catalytic domain"/>
    <property type="match status" value="1"/>
</dbReference>
<dbReference type="Proteomes" id="UP000662783">
    <property type="component" value="Chromosome"/>
</dbReference>
<accession>A0A974WIX0</accession>
<evidence type="ECO:0000256" key="1">
    <source>
        <dbReference type="SAM" id="MobiDB-lite"/>
    </source>
</evidence>
<feature type="region of interest" description="Disordered" evidence="1">
    <location>
        <begin position="564"/>
        <end position="584"/>
    </location>
</feature>
<dbReference type="EMBL" id="CP070608">
    <property type="protein sequence ID" value="QSE99404.1"/>
    <property type="molecule type" value="Genomic_DNA"/>
</dbReference>
<evidence type="ECO:0000256" key="2">
    <source>
        <dbReference type="SAM" id="SignalP"/>
    </source>
</evidence>
<dbReference type="InterPro" id="IPR033413">
    <property type="entry name" value="DUF5117"/>
</dbReference>
<dbReference type="CDD" id="cd04276">
    <property type="entry name" value="ZnMc_MMP_like_2"/>
    <property type="match status" value="1"/>
</dbReference>
<keyword evidence="5" id="KW-0645">Protease</keyword>
<organism evidence="5 6">
    <name type="scientific">Fulvivirga lutea</name>
    <dbReference type="NCBI Taxonomy" id="2810512"/>
    <lineage>
        <taxon>Bacteria</taxon>
        <taxon>Pseudomonadati</taxon>
        <taxon>Bacteroidota</taxon>
        <taxon>Cytophagia</taxon>
        <taxon>Cytophagales</taxon>
        <taxon>Fulvivirgaceae</taxon>
        <taxon>Fulvivirga</taxon>
    </lineage>
</organism>
<feature type="signal peptide" evidence="2">
    <location>
        <begin position="1"/>
        <end position="21"/>
    </location>
</feature>
<keyword evidence="2" id="KW-0732">Signal</keyword>
<keyword evidence="5" id="KW-0378">Hydrolase</keyword>
<feature type="domain" description="EcxA zinc-binding" evidence="3">
    <location>
        <begin position="454"/>
        <end position="768"/>
    </location>
</feature>
<keyword evidence="6" id="KW-1185">Reference proteome</keyword>
<dbReference type="Gene3D" id="3.40.390.10">
    <property type="entry name" value="Collagenase (Catalytic Domain)"/>
    <property type="match status" value="1"/>
</dbReference>
<dbReference type="Pfam" id="PF17148">
    <property type="entry name" value="DUF5117"/>
    <property type="match status" value="1"/>
</dbReference>
<dbReference type="InterPro" id="IPR024079">
    <property type="entry name" value="MetalloPept_cat_dom_sf"/>
</dbReference>
<evidence type="ECO:0000313" key="6">
    <source>
        <dbReference type="Proteomes" id="UP000662783"/>
    </source>
</evidence>
<feature type="chain" id="PRO_5037156352" evidence="2">
    <location>
        <begin position="22"/>
        <end position="848"/>
    </location>
</feature>
<dbReference type="InterPro" id="IPR034032">
    <property type="entry name" value="Zn_MMP-like_bac"/>
</dbReference>